<dbReference type="EMBL" id="NOII01000021">
    <property type="protein sequence ID" value="OYD56277.1"/>
    <property type="molecule type" value="Genomic_DNA"/>
</dbReference>
<dbReference type="GO" id="GO:0046653">
    <property type="term" value="P:tetrahydrofolate metabolic process"/>
    <property type="evidence" value="ECO:0007669"/>
    <property type="project" value="TreeGrafter"/>
</dbReference>
<dbReference type="SUPFAM" id="SSF52242">
    <property type="entry name" value="Cobalamin (vitamin B12)-binding domain"/>
    <property type="match status" value="1"/>
</dbReference>
<keyword evidence="1" id="KW-0479">Metal-binding</keyword>
<dbReference type="CDD" id="cd02065">
    <property type="entry name" value="B12-binding_like"/>
    <property type="match status" value="1"/>
</dbReference>
<dbReference type="InterPro" id="IPR050554">
    <property type="entry name" value="Met_Synthase/Corrinoid"/>
</dbReference>
<protein>
    <submittedName>
        <fullName evidence="4">Cobalamin-binding protein</fullName>
    </submittedName>
</protein>
<dbReference type="Pfam" id="PF02310">
    <property type="entry name" value="B12-binding"/>
    <property type="match status" value="1"/>
</dbReference>
<dbReference type="GO" id="GO:0046872">
    <property type="term" value="F:metal ion binding"/>
    <property type="evidence" value="ECO:0007669"/>
    <property type="project" value="UniProtKB-KW"/>
</dbReference>
<evidence type="ECO:0000256" key="1">
    <source>
        <dbReference type="ARBA" id="ARBA00022723"/>
    </source>
</evidence>
<organism evidence="4 5">
    <name type="scientific">Fictibacillus aquaticus</name>
    <dbReference type="NCBI Taxonomy" id="2021314"/>
    <lineage>
        <taxon>Bacteria</taxon>
        <taxon>Bacillati</taxon>
        <taxon>Bacillota</taxon>
        <taxon>Bacilli</taxon>
        <taxon>Bacillales</taxon>
        <taxon>Fictibacillaceae</taxon>
        <taxon>Fictibacillus</taxon>
    </lineage>
</organism>
<name>A0A235F5S3_9BACL</name>
<evidence type="ECO:0000313" key="4">
    <source>
        <dbReference type="EMBL" id="OYD56277.1"/>
    </source>
</evidence>
<dbReference type="Proteomes" id="UP000215059">
    <property type="component" value="Unassembled WGS sequence"/>
</dbReference>
<dbReference type="GO" id="GO:0008705">
    <property type="term" value="F:methionine synthase activity"/>
    <property type="evidence" value="ECO:0007669"/>
    <property type="project" value="TreeGrafter"/>
</dbReference>
<dbReference type="Pfam" id="PF02607">
    <property type="entry name" value="B12-binding_2"/>
    <property type="match status" value="1"/>
</dbReference>
<dbReference type="InterPro" id="IPR006158">
    <property type="entry name" value="Cobalamin-bd"/>
</dbReference>
<dbReference type="GO" id="GO:0050667">
    <property type="term" value="P:homocysteine metabolic process"/>
    <property type="evidence" value="ECO:0007669"/>
    <property type="project" value="TreeGrafter"/>
</dbReference>
<gene>
    <name evidence="4" type="ORF">CGZ90_18170</name>
</gene>
<dbReference type="AlphaFoldDB" id="A0A235F5S3"/>
<comment type="caution">
    <text evidence="4">The sequence shown here is derived from an EMBL/GenBank/DDBJ whole genome shotgun (WGS) entry which is preliminary data.</text>
</comment>
<dbReference type="PANTHER" id="PTHR45833">
    <property type="entry name" value="METHIONINE SYNTHASE"/>
    <property type="match status" value="1"/>
</dbReference>
<sequence>MVNQNSRELAGFFLEGNIDEALRIVRECQRDSTSLEVFSSLFTPAMNYIGELWENSEINVADEHLATAVCDMVLSQVFPGYVKGEKVTKKAMLLCLEGEQHYLGLKMINRLFEENDWATKYFGSNLPLEYAVSTAVEWKPSVIALSVSIVYHLPKLKEYVMELESLPHKPLIIVGGRLAGKYDLRPYCSENTLIMNDITTIGNWLGQYQLGEKVNAI</sequence>
<reference evidence="4 5" key="1">
    <citation type="submission" date="2017-07" db="EMBL/GenBank/DDBJ databases">
        <title>Fictibacillus sp. nov. GDSW-R2A3 Genome sequencing and assembly.</title>
        <authorList>
            <person name="Mayilraj S."/>
        </authorList>
    </citation>
    <scope>NUCLEOTIDE SEQUENCE [LARGE SCALE GENOMIC DNA]</scope>
    <source>
        <strain evidence="4 5">GDSW-R2A3</strain>
    </source>
</reference>
<dbReference type="OrthoDB" id="5756833at2"/>
<keyword evidence="2" id="KW-0170">Cobalt</keyword>
<dbReference type="Gene3D" id="1.10.1240.10">
    <property type="entry name" value="Methionine synthase domain"/>
    <property type="match status" value="1"/>
</dbReference>
<evidence type="ECO:0000313" key="5">
    <source>
        <dbReference type="Proteomes" id="UP000215059"/>
    </source>
</evidence>
<dbReference type="InterPro" id="IPR036594">
    <property type="entry name" value="Meth_synthase_dom"/>
</dbReference>
<keyword evidence="5" id="KW-1185">Reference proteome</keyword>
<dbReference type="PROSITE" id="PS51332">
    <property type="entry name" value="B12_BINDING"/>
    <property type="match status" value="1"/>
</dbReference>
<dbReference type="PANTHER" id="PTHR45833:SF1">
    <property type="entry name" value="METHIONINE SYNTHASE"/>
    <property type="match status" value="1"/>
</dbReference>
<dbReference type="GO" id="GO:0005829">
    <property type="term" value="C:cytosol"/>
    <property type="evidence" value="ECO:0007669"/>
    <property type="project" value="TreeGrafter"/>
</dbReference>
<dbReference type="Gene3D" id="3.40.50.280">
    <property type="entry name" value="Cobalamin-binding domain"/>
    <property type="match status" value="1"/>
</dbReference>
<evidence type="ECO:0000256" key="2">
    <source>
        <dbReference type="ARBA" id="ARBA00023285"/>
    </source>
</evidence>
<feature type="domain" description="B12-binding" evidence="3">
    <location>
        <begin position="88"/>
        <end position="217"/>
    </location>
</feature>
<accession>A0A235F5S3</accession>
<dbReference type="InterPro" id="IPR003759">
    <property type="entry name" value="Cbl-bd_cap"/>
</dbReference>
<proteinExistence type="predicted"/>
<evidence type="ECO:0000259" key="3">
    <source>
        <dbReference type="PROSITE" id="PS51332"/>
    </source>
</evidence>
<dbReference type="InterPro" id="IPR036724">
    <property type="entry name" value="Cobalamin-bd_sf"/>
</dbReference>
<dbReference type="GO" id="GO:0031419">
    <property type="term" value="F:cobalamin binding"/>
    <property type="evidence" value="ECO:0007669"/>
    <property type="project" value="InterPro"/>
</dbReference>